<dbReference type="OrthoDB" id="8913364at2759"/>
<gene>
    <name evidence="1" type="primary">LOC109048239</name>
</gene>
<evidence type="ECO:0000313" key="1">
    <source>
        <dbReference type="RefSeq" id="XP_018921476.1"/>
    </source>
</evidence>
<dbReference type="Proteomes" id="UP001155660">
    <property type="component" value="Chromosome B23"/>
</dbReference>
<protein>
    <submittedName>
        <fullName evidence="1">Uncharacterized protein LOC109048239</fullName>
    </submittedName>
</protein>
<accession>A0A9Q9ZB08</accession>
<dbReference type="RefSeq" id="XP_018921476.1">
    <property type="nucleotide sequence ID" value="XM_019065931.2"/>
</dbReference>
<dbReference type="KEGG" id="ccar:109048239"/>
<sequence length="106" mass="11360">MTQNGNVTRGSATLYSAVLARGAPPSSDTQPSTDLMKLKNALRVLMVQYPNGVTLSKARRSCPLLLDSVVLDSYASVRQLLASMPDVVTLKGFGVQTFLHPPGTNR</sequence>
<dbReference type="AlphaFoldDB" id="A0A9Q9ZB08"/>
<reference evidence="1" key="1">
    <citation type="submission" date="2025-08" db="UniProtKB">
        <authorList>
            <consortium name="RefSeq"/>
        </authorList>
    </citation>
    <scope>IDENTIFICATION</scope>
    <source>
        <tissue evidence="1">Muscle</tissue>
    </source>
</reference>
<dbReference type="GeneID" id="109048239"/>
<organism evidence="1">
    <name type="scientific">Cyprinus carpio</name>
    <name type="common">Common carp</name>
    <dbReference type="NCBI Taxonomy" id="7962"/>
    <lineage>
        <taxon>Eukaryota</taxon>
        <taxon>Metazoa</taxon>
        <taxon>Chordata</taxon>
        <taxon>Craniata</taxon>
        <taxon>Vertebrata</taxon>
        <taxon>Euteleostomi</taxon>
        <taxon>Actinopterygii</taxon>
        <taxon>Neopterygii</taxon>
        <taxon>Teleostei</taxon>
        <taxon>Ostariophysi</taxon>
        <taxon>Cypriniformes</taxon>
        <taxon>Cyprinidae</taxon>
        <taxon>Cyprininae</taxon>
        <taxon>Cyprinus</taxon>
    </lineage>
</organism>
<name>A0A9Q9ZB08_CYPCA</name>
<proteinExistence type="predicted"/>